<dbReference type="PIRSF" id="PIRSF006648">
    <property type="entry name" value="DrrB"/>
    <property type="match status" value="1"/>
</dbReference>
<comment type="caution">
    <text evidence="8">The sequence shown here is derived from an EMBL/GenBank/DDBJ whole genome shotgun (WGS) entry which is preliminary data.</text>
</comment>
<feature type="transmembrane region" description="Helical" evidence="6">
    <location>
        <begin position="258"/>
        <end position="280"/>
    </location>
</feature>
<dbReference type="GO" id="GO:0140359">
    <property type="term" value="F:ABC-type transporter activity"/>
    <property type="evidence" value="ECO:0007669"/>
    <property type="project" value="InterPro"/>
</dbReference>
<sequence>MSTVDIARTTVAPHPAPARPRARRGLAAFARDTGIVLVRELRPVVHDPFSVLFGLVQPVVFLALFGPLLVGSLGGTTTGQEVLGGNVWQWFVPSILVMTTLFGTTTTGANLLVELQTGAHERMLVAPLSRASLLVGRALKEMVPIVAQSVVVVLVMLPFGFELHPAGAVVGLALLAVFGVGIGSLSYALALAVRKQDWMFWVVQQTLIFPLMILSGMLLPLETGPRWMQVASDVNPLRYVVDAERALFAGDLSASAVAWGWVAAVVTAAVGLAVGIRTMVRSTD</sequence>
<evidence type="ECO:0000313" key="8">
    <source>
        <dbReference type="EMBL" id="KLN33243.1"/>
    </source>
</evidence>
<dbReference type="GO" id="GO:0046677">
    <property type="term" value="P:response to antibiotic"/>
    <property type="evidence" value="ECO:0007669"/>
    <property type="project" value="UniProtKB-KW"/>
</dbReference>
<comment type="subcellular location">
    <subcellularLocation>
        <location evidence="6">Cell membrane</location>
        <topology evidence="6">Multi-pass membrane protein</topology>
    </subcellularLocation>
    <subcellularLocation>
        <location evidence="1">Membrane</location>
        <topology evidence="1">Multi-pass membrane protein</topology>
    </subcellularLocation>
</comment>
<evidence type="ECO:0000256" key="4">
    <source>
        <dbReference type="ARBA" id="ARBA00023136"/>
    </source>
</evidence>
<evidence type="ECO:0000256" key="2">
    <source>
        <dbReference type="ARBA" id="ARBA00022692"/>
    </source>
</evidence>
<evidence type="ECO:0000313" key="9">
    <source>
        <dbReference type="Proteomes" id="UP000035265"/>
    </source>
</evidence>
<dbReference type="Proteomes" id="UP000035265">
    <property type="component" value="Unassembled WGS sequence"/>
</dbReference>
<feature type="transmembrane region" description="Helical" evidence="6">
    <location>
        <begin position="142"/>
        <end position="161"/>
    </location>
</feature>
<keyword evidence="2 6" id="KW-0812">Transmembrane</keyword>
<dbReference type="EMBL" id="JNBQ01000041">
    <property type="protein sequence ID" value="KLN33243.1"/>
    <property type="molecule type" value="Genomic_DNA"/>
</dbReference>
<dbReference type="PATRIC" id="fig|264251.5.peg.3810"/>
<organism evidence="8 9">
    <name type="scientific">Cellulosimicrobium funkei</name>
    <dbReference type="NCBI Taxonomy" id="264251"/>
    <lineage>
        <taxon>Bacteria</taxon>
        <taxon>Bacillati</taxon>
        <taxon>Actinomycetota</taxon>
        <taxon>Actinomycetes</taxon>
        <taxon>Micrococcales</taxon>
        <taxon>Promicromonosporaceae</taxon>
        <taxon>Cellulosimicrobium</taxon>
    </lineage>
</organism>
<keyword evidence="6" id="KW-0813">Transport</keyword>
<name>A0A0H2KJA8_9MICO</name>
<keyword evidence="3 6" id="KW-1133">Transmembrane helix</keyword>
<feature type="transmembrane region" description="Helical" evidence="6">
    <location>
        <begin position="167"/>
        <end position="191"/>
    </location>
</feature>
<dbReference type="PANTHER" id="PTHR43229">
    <property type="entry name" value="NODULATION PROTEIN J"/>
    <property type="match status" value="1"/>
</dbReference>
<dbReference type="InterPro" id="IPR013525">
    <property type="entry name" value="ABC2_TM"/>
</dbReference>
<keyword evidence="4 6" id="KW-0472">Membrane</keyword>
<dbReference type="InterPro" id="IPR051784">
    <property type="entry name" value="Nod_factor_ABC_transporter"/>
</dbReference>
<dbReference type="STRING" id="264251.FB00_18785"/>
<evidence type="ECO:0000256" key="1">
    <source>
        <dbReference type="ARBA" id="ARBA00004141"/>
    </source>
</evidence>
<evidence type="ECO:0000256" key="6">
    <source>
        <dbReference type="RuleBase" id="RU361157"/>
    </source>
</evidence>
<dbReference type="PANTHER" id="PTHR43229:SF2">
    <property type="entry name" value="NODULATION PROTEIN J"/>
    <property type="match status" value="1"/>
</dbReference>
<dbReference type="InterPro" id="IPR000412">
    <property type="entry name" value="ABC_2_transport"/>
</dbReference>
<keyword evidence="5" id="KW-0046">Antibiotic resistance</keyword>
<dbReference type="GO" id="GO:0043190">
    <property type="term" value="C:ATP-binding cassette (ABC) transporter complex"/>
    <property type="evidence" value="ECO:0007669"/>
    <property type="project" value="InterPro"/>
</dbReference>
<keyword evidence="9" id="KW-1185">Reference proteome</keyword>
<keyword evidence="6" id="KW-1003">Cell membrane</keyword>
<evidence type="ECO:0000256" key="3">
    <source>
        <dbReference type="ARBA" id="ARBA00022989"/>
    </source>
</evidence>
<dbReference type="Pfam" id="PF01061">
    <property type="entry name" value="ABC2_membrane"/>
    <property type="match status" value="1"/>
</dbReference>
<dbReference type="PROSITE" id="PS51012">
    <property type="entry name" value="ABC_TM2"/>
    <property type="match status" value="1"/>
</dbReference>
<accession>A0A0H2KJA8</accession>
<reference evidence="8 9" key="1">
    <citation type="submission" date="2014-05" db="EMBL/GenBank/DDBJ databases">
        <title>Cellulosimicrobium funkei U11 genome.</title>
        <authorList>
            <person name="Hu C."/>
            <person name="Gong Y."/>
            <person name="Wan W."/>
            <person name="Jiang M."/>
        </authorList>
    </citation>
    <scope>NUCLEOTIDE SEQUENCE [LARGE SCALE GENOMIC DNA]</scope>
    <source>
        <strain evidence="8 9">U11</strain>
    </source>
</reference>
<protein>
    <recommendedName>
        <fullName evidence="6">Transport permease protein</fullName>
    </recommendedName>
</protein>
<dbReference type="RefSeq" id="WP_082141492.1">
    <property type="nucleotide sequence ID" value="NZ_JNBQ01000041.1"/>
</dbReference>
<evidence type="ECO:0000259" key="7">
    <source>
        <dbReference type="PROSITE" id="PS51012"/>
    </source>
</evidence>
<dbReference type="AlphaFoldDB" id="A0A0H2KJA8"/>
<comment type="similarity">
    <text evidence="6">Belongs to the ABC-2 integral membrane protein family.</text>
</comment>
<feature type="transmembrane region" description="Helical" evidence="6">
    <location>
        <begin position="90"/>
        <end position="113"/>
    </location>
</feature>
<proteinExistence type="inferred from homology"/>
<evidence type="ECO:0000256" key="5">
    <source>
        <dbReference type="ARBA" id="ARBA00023251"/>
    </source>
</evidence>
<dbReference type="InterPro" id="IPR047817">
    <property type="entry name" value="ABC2_TM_bact-type"/>
</dbReference>
<feature type="transmembrane region" description="Helical" evidence="6">
    <location>
        <begin position="198"/>
        <end position="219"/>
    </location>
</feature>
<feature type="domain" description="ABC transmembrane type-2" evidence="7">
    <location>
        <begin position="49"/>
        <end position="282"/>
    </location>
</feature>
<feature type="transmembrane region" description="Helical" evidence="6">
    <location>
        <begin position="49"/>
        <end position="70"/>
    </location>
</feature>
<gene>
    <name evidence="8" type="ORF">FB00_18785</name>
</gene>